<evidence type="ECO:0000256" key="4">
    <source>
        <dbReference type="ARBA" id="ARBA00022989"/>
    </source>
</evidence>
<evidence type="ECO:0000256" key="5">
    <source>
        <dbReference type="ARBA" id="ARBA00023136"/>
    </source>
</evidence>
<dbReference type="AlphaFoldDB" id="A0A7R6PDR8"/>
<feature type="transmembrane region" description="Helical" evidence="6">
    <location>
        <begin position="334"/>
        <end position="353"/>
    </location>
</feature>
<keyword evidence="3 6" id="KW-0812">Transmembrane</keyword>
<feature type="transmembrane region" description="Helical" evidence="6">
    <location>
        <begin position="124"/>
        <end position="146"/>
    </location>
</feature>
<dbReference type="PANTHER" id="PTHR30250">
    <property type="entry name" value="PST FAMILY PREDICTED COLANIC ACID TRANSPORTER"/>
    <property type="match status" value="1"/>
</dbReference>
<proteinExistence type="predicted"/>
<dbReference type="InterPro" id="IPR050833">
    <property type="entry name" value="Poly_Biosynth_Transport"/>
</dbReference>
<sequence length="473" mass="54486">MYNYAMSLFDSFFKKNVVYLSILQVLVALSFFVLIGSIAHIFPKEDVGLYGNFRGLVQVLFVLYTMAFDIALARYLGTYSKDNEAQKEVFSTVVVLFIVSSIFSTAILFLFGTFLTDRFLKNDFLMFLATVFSLFSMGIYKIVYTFYQGKKEIPKANLLQFFSYFLGNIIIAIFIITKTITSIHLIAFLIGFFQFIPVVILAKLIKENFVRKFRFKEISYFAIPRSISVFLSGLALSASVLLATYFYSYTVAADFTITSRILRIVEIVTYAFNIIFMPLIAEKVAEKDFKLLKQSLSPFQDLVIFVGLLGGFLVFSLSKFLILSWLPQRFYPSIFILQIMSPGVFFYFYFVMFRSIIHSMDEKPIQTYIEFAGVLGLFITFFILYKLNLKPAISISVSVDIYFFIKAFYSFVFVNKNLKLEKNKLMWISNSFLLIVLGLLSLKLPAVSIILFLIVETALFFKHYLPILNGTRK</sequence>
<keyword evidence="5 6" id="KW-0472">Membrane</keyword>
<feature type="transmembrane region" description="Helical" evidence="6">
    <location>
        <begin position="302"/>
        <end position="322"/>
    </location>
</feature>
<dbReference type="PANTHER" id="PTHR30250:SF11">
    <property type="entry name" value="O-ANTIGEN TRANSPORTER-RELATED"/>
    <property type="match status" value="1"/>
</dbReference>
<feature type="transmembrane region" description="Helical" evidence="6">
    <location>
        <begin position="391"/>
        <end position="413"/>
    </location>
</feature>
<accession>A0A7R6PDR8</accession>
<dbReference type="GO" id="GO:0005886">
    <property type="term" value="C:plasma membrane"/>
    <property type="evidence" value="ECO:0007669"/>
    <property type="project" value="UniProtKB-SubCell"/>
</dbReference>
<feature type="transmembrane region" description="Helical" evidence="6">
    <location>
        <begin position="89"/>
        <end position="112"/>
    </location>
</feature>
<reference evidence="7 8" key="1">
    <citation type="journal article" date="2012" name="Extremophiles">
        <title>Thermotomaculum hydrothermale gen. nov., sp. nov., a novel heterotrophic thermophile within the phylum Acidobacteria from a deep-sea hydrothermal vent chimney in the Southern Okinawa Trough.</title>
        <authorList>
            <person name="Izumi H."/>
            <person name="Nunoura T."/>
            <person name="Miyazaki M."/>
            <person name="Mino S."/>
            <person name="Toki T."/>
            <person name="Takai K."/>
            <person name="Sako Y."/>
            <person name="Sawabe T."/>
            <person name="Nakagawa S."/>
        </authorList>
    </citation>
    <scope>NUCLEOTIDE SEQUENCE [LARGE SCALE GENOMIC DNA]</scope>
    <source>
        <strain evidence="7 8">AC55</strain>
    </source>
</reference>
<feature type="transmembrane region" description="Helical" evidence="6">
    <location>
        <begin position="183"/>
        <end position="205"/>
    </location>
</feature>
<evidence type="ECO:0000256" key="1">
    <source>
        <dbReference type="ARBA" id="ARBA00004651"/>
    </source>
</evidence>
<name>A0A7R6PDR8_9BACT</name>
<evidence type="ECO:0000313" key="8">
    <source>
        <dbReference type="Proteomes" id="UP000595564"/>
    </source>
</evidence>
<protein>
    <recommendedName>
        <fullName evidence="9">Polysaccharide biosynthesis protein</fullName>
    </recommendedName>
</protein>
<keyword evidence="2" id="KW-1003">Cell membrane</keyword>
<feature type="transmembrane region" description="Helical" evidence="6">
    <location>
        <begin position="261"/>
        <end position="281"/>
    </location>
</feature>
<dbReference type="RefSeq" id="WP_201328213.1">
    <property type="nucleotide sequence ID" value="NZ_AP017470.1"/>
</dbReference>
<evidence type="ECO:0008006" key="9">
    <source>
        <dbReference type="Google" id="ProtNLM"/>
    </source>
</evidence>
<comment type="subcellular location">
    <subcellularLocation>
        <location evidence="1">Cell membrane</location>
        <topology evidence="1">Multi-pass membrane protein</topology>
    </subcellularLocation>
</comment>
<keyword evidence="8" id="KW-1185">Reference proteome</keyword>
<organism evidence="7 8">
    <name type="scientific">Thermotomaculum hydrothermale</name>
    <dbReference type="NCBI Taxonomy" id="981385"/>
    <lineage>
        <taxon>Bacteria</taxon>
        <taxon>Pseudomonadati</taxon>
        <taxon>Acidobacteriota</taxon>
        <taxon>Holophagae</taxon>
        <taxon>Thermotomaculales</taxon>
        <taxon>Thermotomaculaceae</taxon>
        <taxon>Thermotomaculum</taxon>
    </lineage>
</organism>
<evidence type="ECO:0000256" key="2">
    <source>
        <dbReference type="ARBA" id="ARBA00022475"/>
    </source>
</evidence>
<feature type="transmembrane region" description="Helical" evidence="6">
    <location>
        <begin position="20"/>
        <end position="43"/>
    </location>
</feature>
<evidence type="ECO:0000256" key="6">
    <source>
        <dbReference type="SAM" id="Phobius"/>
    </source>
</evidence>
<evidence type="ECO:0000313" key="7">
    <source>
        <dbReference type="EMBL" id="BBB31879.1"/>
    </source>
</evidence>
<gene>
    <name evidence="7" type="ORF">TTHT_0255</name>
</gene>
<feature type="transmembrane region" description="Helical" evidence="6">
    <location>
        <begin position="226"/>
        <end position="249"/>
    </location>
</feature>
<dbReference type="KEGG" id="thyd:TTHT_0255"/>
<feature type="transmembrane region" description="Helical" evidence="6">
    <location>
        <begin position="365"/>
        <end position="385"/>
    </location>
</feature>
<evidence type="ECO:0000256" key="3">
    <source>
        <dbReference type="ARBA" id="ARBA00022692"/>
    </source>
</evidence>
<feature type="transmembrane region" description="Helical" evidence="6">
    <location>
        <begin position="158"/>
        <end position="177"/>
    </location>
</feature>
<keyword evidence="4 6" id="KW-1133">Transmembrane helix</keyword>
<dbReference type="Proteomes" id="UP000595564">
    <property type="component" value="Chromosome"/>
</dbReference>
<feature type="transmembrane region" description="Helical" evidence="6">
    <location>
        <begin position="55"/>
        <end position="77"/>
    </location>
</feature>
<dbReference type="EMBL" id="AP017470">
    <property type="protein sequence ID" value="BBB31879.1"/>
    <property type="molecule type" value="Genomic_DNA"/>
</dbReference>